<organism evidence="1 2">
    <name type="scientific">Amycolatopsis melonis</name>
    <dbReference type="NCBI Taxonomy" id="3156488"/>
    <lineage>
        <taxon>Bacteria</taxon>
        <taxon>Bacillati</taxon>
        <taxon>Actinomycetota</taxon>
        <taxon>Actinomycetes</taxon>
        <taxon>Pseudonocardiales</taxon>
        <taxon>Pseudonocardiaceae</taxon>
        <taxon>Amycolatopsis</taxon>
    </lineage>
</organism>
<dbReference type="RefSeq" id="WP_348947427.1">
    <property type="nucleotide sequence ID" value="NZ_JBDZYD010000001.1"/>
</dbReference>
<dbReference type="Proteomes" id="UP001440984">
    <property type="component" value="Unassembled WGS sequence"/>
</dbReference>
<comment type="caution">
    <text evidence="1">The sequence shown here is derived from an EMBL/GenBank/DDBJ whole genome shotgun (WGS) entry which is preliminary data.</text>
</comment>
<proteinExistence type="predicted"/>
<gene>
    <name evidence="1" type="ORF">ABJI51_03375</name>
</gene>
<dbReference type="EMBL" id="JBDZYD010000001">
    <property type="protein sequence ID" value="MEQ0558101.1"/>
    <property type="molecule type" value="Genomic_DNA"/>
</dbReference>
<evidence type="ECO:0000313" key="1">
    <source>
        <dbReference type="EMBL" id="MEQ0558101.1"/>
    </source>
</evidence>
<evidence type="ECO:0000313" key="2">
    <source>
        <dbReference type="Proteomes" id="UP001440984"/>
    </source>
</evidence>
<protein>
    <submittedName>
        <fullName evidence="1">Uncharacterized protein</fullName>
    </submittedName>
</protein>
<keyword evidence="2" id="KW-1185">Reference proteome</keyword>
<accession>A0ABV0L721</accession>
<name>A0ABV0L721_9PSEU</name>
<sequence>MMVNAIEAAAEKYAPAGGELLPVLEVTTAQTPTSCEEAAALALLTAAQRATDAKTAWHWYHVYAALVKSAAMGGFVDADGTYLLEAGDQMSVIDLANVRTRF</sequence>
<reference evidence="1 2" key="1">
    <citation type="submission" date="2024-05" db="EMBL/GenBank/DDBJ databases">
        <authorList>
            <person name="Zhao H."/>
            <person name="Xu Y."/>
            <person name="Lin S."/>
            <person name="Spain J.C."/>
            <person name="Zhou N.-Y."/>
        </authorList>
    </citation>
    <scope>NUCLEOTIDE SEQUENCE [LARGE SCALE GENOMIC DNA]</scope>
    <source>
        <strain evidence="1 2">NEAU-NG30</strain>
    </source>
</reference>